<proteinExistence type="predicted"/>
<feature type="compositionally biased region" description="Polar residues" evidence="3">
    <location>
        <begin position="1"/>
        <end position="14"/>
    </location>
</feature>
<dbReference type="EMBL" id="QKYT01000118">
    <property type="protein sequence ID" value="RIA92752.1"/>
    <property type="molecule type" value="Genomic_DNA"/>
</dbReference>
<comment type="caution">
    <text evidence="5">The sequence shown here is derived from an EMBL/GenBank/DDBJ whole genome shotgun (WGS) entry which is preliminary data.</text>
</comment>
<feature type="DNA-binding region" description="HMG box" evidence="2">
    <location>
        <begin position="54"/>
        <end position="122"/>
    </location>
</feature>
<evidence type="ECO:0000259" key="4">
    <source>
        <dbReference type="PROSITE" id="PS50118"/>
    </source>
</evidence>
<feature type="region of interest" description="Disordered" evidence="3">
    <location>
        <begin position="1"/>
        <end position="58"/>
    </location>
</feature>
<dbReference type="GO" id="GO:0005634">
    <property type="term" value="C:nucleus"/>
    <property type="evidence" value="ECO:0007669"/>
    <property type="project" value="UniProtKB-UniRule"/>
</dbReference>
<dbReference type="Pfam" id="PF00505">
    <property type="entry name" value="HMG_box"/>
    <property type="match status" value="1"/>
</dbReference>
<dbReference type="PANTHER" id="PTHR48112">
    <property type="entry name" value="HIGH MOBILITY GROUP PROTEIN DSP1"/>
    <property type="match status" value="1"/>
</dbReference>
<dbReference type="InterPro" id="IPR009071">
    <property type="entry name" value="HMG_box_dom"/>
</dbReference>
<dbReference type="Gene3D" id="1.10.30.10">
    <property type="entry name" value="High mobility group box domain"/>
    <property type="match status" value="1"/>
</dbReference>
<dbReference type="InterPro" id="IPR050342">
    <property type="entry name" value="HMGB"/>
</dbReference>
<dbReference type="InterPro" id="IPR036910">
    <property type="entry name" value="HMG_box_dom_sf"/>
</dbReference>
<feature type="compositionally biased region" description="Basic and acidic residues" evidence="3">
    <location>
        <begin position="33"/>
        <end position="53"/>
    </location>
</feature>
<dbReference type="AlphaFoldDB" id="A0A397T4J9"/>
<keyword evidence="2" id="KW-0539">Nucleus</keyword>
<evidence type="ECO:0000313" key="5">
    <source>
        <dbReference type="EMBL" id="RIA92752.1"/>
    </source>
</evidence>
<protein>
    <recommendedName>
        <fullName evidence="4">HMG box domain-containing protein</fullName>
    </recommendedName>
</protein>
<keyword evidence="6" id="KW-1185">Reference proteome</keyword>
<gene>
    <name evidence="5" type="ORF">C1645_764184</name>
</gene>
<dbReference type="STRING" id="658196.A0A397T4J9"/>
<sequence>MQTPEGSTAASTTVTRKRKSKNNKNNDNLQIEVNDHEGESKPKRTRKAKDPNAPKKPLNAYLQFTLVKRAELKQQNPGMGPKVITTMLGEAWRKLSEAEKKPYHDLVAQALAQWQEDMKAYQASITILKSNNVQDNREQNTVQTNESVDIYPSSGVPAQDNIQLISQSSLDMPLITDNGINNLPEIIASNNTTDGLYHLPTNTANSTYDPFDQRDSMGDLLDMTDNSQAYGYHSTSTDINGTYVDNINSNNYSLPSTMIPIQVGMVNQSAHNPYYAQDFITVHKEREQNQVAKQDLLLCQPFDPSGVNQELGSNVQENPIIQKQERPDTNNMLLCQPFEPSSNDEDMMDNDDNDNSWLQDGTQYQDHSFLSKQAQQEYSESIMYSQIPQYEKTLQQIISSQEQASQHPAHQEGIPHQELQHYQQSVHHLIL</sequence>
<feature type="compositionally biased region" description="Basic and acidic residues" evidence="3">
    <location>
        <begin position="409"/>
        <end position="419"/>
    </location>
</feature>
<evidence type="ECO:0000256" key="2">
    <source>
        <dbReference type="PROSITE-ProRule" id="PRU00267"/>
    </source>
</evidence>
<organism evidence="5 6">
    <name type="scientific">Glomus cerebriforme</name>
    <dbReference type="NCBI Taxonomy" id="658196"/>
    <lineage>
        <taxon>Eukaryota</taxon>
        <taxon>Fungi</taxon>
        <taxon>Fungi incertae sedis</taxon>
        <taxon>Mucoromycota</taxon>
        <taxon>Glomeromycotina</taxon>
        <taxon>Glomeromycetes</taxon>
        <taxon>Glomerales</taxon>
        <taxon>Glomeraceae</taxon>
        <taxon>Glomus</taxon>
    </lineage>
</organism>
<evidence type="ECO:0000256" key="3">
    <source>
        <dbReference type="SAM" id="MobiDB-lite"/>
    </source>
</evidence>
<dbReference type="OrthoDB" id="1919336at2759"/>
<dbReference type="Proteomes" id="UP000265703">
    <property type="component" value="Unassembled WGS sequence"/>
</dbReference>
<feature type="domain" description="HMG box" evidence="4">
    <location>
        <begin position="54"/>
        <end position="122"/>
    </location>
</feature>
<evidence type="ECO:0000313" key="6">
    <source>
        <dbReference type="Proteomes" id="UP000265703"/>
    </source>
</evidence>
<dbReference type="SMART" id="SM00398">
    <property type="entry name" value="HMG"/>
    <property type="match status" value="1"/>
</dbReference>
<dbReference type="GO" id="GO:0003677">
    <property type="term" value="F:DNA binding"/>
    <property type="evidence" value="ECO:0007669"/>
    <property type="project" value="UniProtKB-UniRule"/>
</dbReference>
<name>A0A397T4J9_9GLOM</name>
<accession>A0A397T4J9</accession>
<evidence type="ECO:0000256" key="1">
    <source>
        <dbReference type="ARBA" id="ARBA00023125"/>
    </source>
</evidence>
<reference evidence="5 6" key="1">
    <citation type="submission" date="2018-06" db="EMBL/GenBank/DDBJ databases">
        <title>Comparative genomics reveals the genomic features of Rhizophagus irregularis, R. cerebriforme, R. diaphanum and Gigaspora rosea, and their symbiotic lifestyle signature.</title>
        <authorList>
            <person name="Morin E."/>
            <person name="San Clemente H."/>
            <person name="Chen E.C.H."/>
            <person name="De La Providencia I."/>
            <person name="Hainaut M."/>
            <person name="Kuo A."/>
            <person name="Kohler A."/>
            <person name="Murat C."/>
            <person name="Tang N."/>
            <person name="Roy S."/>
            <person name="Loubradou J."/>
            <person name="Henrissat B."/>
            <person name="Grigoriev I.V."/>
            <person name="Corradi N."/>
            <person name="Roux C."/>
            <person name="Martin F.M."/>
        </authorList>
    </citation>
    <scope>NUCLEOTIDE SEQUENCE [LARGE SCALE GENOMIC DNA]</scope>
    <source>
        <strain evidence="5 6">DAOM 227022</strain>
    </source>
</reference>
<dbReference type="PROSITE" id="PS50118">
    <property type="entry name" value="HMG_BOX_2"/>
    <property type="match status" value="1"/>
</dbReference>
<keyword evidence="1 2" id="KW-0238">DNA-binding</keyword>
<dbReference type="SUPFAM" id="SSF47095">
    <property type="entry name" value="HMG-box"/>
    <property type="match status" value="1"/>
</dbReference>
<feature type="region of interest" description="Disordered" evidence="3">
    <location>
        <begin position="398"/>
        <end position="425"/>
    </location>
</feature>